<evidence type="ECO:0000313" key="9">
    <source>
        <dbReference type="EMBL" id="RVW48727.1"/>
    </source>
</evidence>
<evidence type="ECO:0000256" key="2">
    <source>
        <dbReference type="ARBA" id="ARBA00010617"/>
    </source>
</evidence>
<dbReference type="OrthoDB" id="1685821at2759"/>
<keyword evidence="8" id="KW-0503">Monooxygenase</keyword>
<dbReference type="PANTHER" id="PTHR24286:SF209">
    <property type="entry name" value="BETA-AMYRIN 28-OXIDASE-LIKE"/>
    <property type="match status" value="1"/>
</dbReference>
<dbReference type="GO" id="GO:0004497">
    <property type="term" value="F:monooxygenase activity"/>
    <property type="evidence" value="ECO:0007669"/>
    <property type="project" value="UniProtKB-KW"/>
</dbReference>
<keyword evidence="8" id="KW-0560">Oxidoreductase</keyword>
<comment type="cofactor">
    <cofactor evidence="7">
        <name>heme</name>
        <dbReference type="ChEBI" id="CHEBI:30413"/>
    </cofactor>
</comment>
<evidence type="ECO:0000256" key="7">
    <source>
        <dbReference type="PIRSR" id="PIRSR602401-1"/>
    </source>
</evidence>
<dbReference type="PRINTS" id="PR00463">
    <property type="entry name" value="EP450I"/>
</dbReference>
<dbReference type="InterPro" id="IPR017972">
    <property type="entry name" value="Cyt_P450_CS"/>
</dbReference>
<dbReference type="GO" id="GO:0016705">
    <property type="term" value="F:oxidoreductase activity, acting on paired donors, with incorporation or reduction of molecular oxygen"/>
    <property type="evidence" value="ECO:0007669"/>
    <property type="project" value="InterPro"/>
</dbReference>
<dbReference type="GO" id="GO:0005506">
    <property type="term" value="F:iron ion binding"/>
    <property type="evidence" value="ECO:0007669"/>
    <property type="project" value="InterPro"/>
</dbReference>
<dbReference type="GO" id="GO:0020037">
    <property type="term" value="F:heme binding"/>
    <property type="evidence" value="ECO:0007669"/>
    <property type="project" value="InterPro"/>
</dbReference>
<keyword evidence="6 7" id="KW-0408">Iron</keyword>
<evidence type="ECO:0000256" key="5">
    <source>
        <dbReference type="ARBA" id="ARBA00022989"/>
    </source>
</evidence>
<keyword evidence="7 8" id="KW-0349">Heme</keyword>
<name>A0A438EM22_VITVI</name>
<dbReference type="PROSITE" id="PS00086">
    <property type="entry name" value="CYTOCHROME_P450"/>
    <property type="match status" value="1"/>
</dbReference>
<keyword evidence="3" id="KW-0812">Transmembrane</keyword>
<dbReference type="EMBL" id="QGNW01001243">
    <property type="protein sequence ID" value="RVW48727.1"/>
    <property type="molecule type" value="Genomic_DNA"/>
</dbReference>
<dbReference type="Proteomes" id="UP000288805">
    <property type="component" value="Unassembled WGS sequence"/>
</dbReference>
<evidence type="ECO:0000313" key="10">
    <source>
        <dbReference type="Proteomes" id="UP000288805"/>
    </source>
</evidence>
<dbReference type="Gene3D" id="1.10.630.10">
    <property type="entry name" value="Cytochrome P450"/>
    <property type="match status" value="1"/>
</dbReference>
<dbReference type="SUPFAM" id="SSF48264">
    <property type="entry name" value="Cytochrome P450"/>
    <property type="match status" value="1"/>
</dbReference>
<organism evidence="9 10">
    <name type="scientific">Vitis vinifera</name>
    <name type="common">Grape</name>
    <dbReference type="NCBI Taxonomy" id="29760"/>
    <lineage>
        <taxon>Eukaryota</taxon>
        <taxon>Viridiplantae</taxon>
        <taxon>Streptophyta</taxon>
        <taxon>Embryophyta</taxon>
        <taxon>Tracheophyta</taxon>
        <taxon>Spermatophyta</taxon>
        <taxon>Magnoliopsida</taxon>
        <taxon>eudicotyledons</taxon>
        <taxon>Gunneridae</taxon>
        <taxon>Pentapetalae</taxon>
        <taxon>rosids</taxon>
        <taxon>Vitales</taxon>
        <taxon>Vitaceae</taxon>
        <taxon>Viteae</taxon>
        <taxon>Vitis</taxon>
    </lineage>
</organism>
<dbReference type="AlphaFoldDB" id="A0A438EM22"/>
<comment type="caution">
    <text evidence="9">The sequence shown here is derived from an EMBL/GenBank/DDBJ whole genome shotgun (WGS) entry which is preliminary data.</text>
</comment>
<evidence type="ECO:0000256" key="1">
    <source>
        <dbReference type="ARBA" id="ARBA00004167"/>
    </source>
</evidence>
<keyword evidence="4 7" id="KW-0479">Metal-binding</keyword>
<accession>A0A438EM22</accession>
<proteinExistence type="inferred from homology"/>
<sequence length="395" mass="44484">MEFALIAAVILALFSLHLIAKILKAGKFSNLPPGSLGWPRIGETLVFLRSGEDGEPQRFIRERMDKYDSGVFKTSLLGEPMMVFCGPAGNKFLFGNENKLVSVWWPSSVRKLFRSCLVTATGDEAKRMRKMLLTFLNPDALKRHKIYYATKAANAIREELRVMPMERRVALEEKTASATQDLLSHLLVTADASGRFLTEMEIIDNILLLLFVGHDTTASAITLLIKYLGELPEVYAKVLRGQVKRTRGVVAMEGQQKMRYSWHVASEVMRLSPPASGSFREALVDFSYAGYNIPKGWKLYWGTGSTQRDPAFFRNPDNFDASRFEGAGPAPFSYVPFGGGPRMCLGQEFARLQILVFMHNIVKRFTWDLLNPDEKIEHSPMLAPLEGLPIRLHPH</sequence>
<evidence type="ECO:0000256" key="3">
    <source>
        <dbReference type="ARBA" id="ARBA00022692"/>
    </source>
</evidence>
<dbReference type="PANTHER" id="PTHR24286">
    <property type="entry name" value="CYTOCHROME P450 26"/>
    <property type="match status" value="1"/>
</dbReference>
<dbReference type="Pfam" id="PF00067">
    <property type="entry name" value="p450"/>
    <property type="match status" value="1"/>
</dbReference>
<evidence type="ECO:0000256" key="8">
    <source>
        <dbReference type="RuleBase" id="RU000461"/>
    </source>
</evidence>
<dbReference type="GO" id="GO:0016020">
    <property type="term" value="C:membrane"/>
    <property type="evidence" value="ECO:0007669"/>
    <property type="project" value="UniProtKB-SubCell"/>
</dbReference>
<gene>
    <name evidence="9" type="primary">C7A52_16</name>
    <name evidence="9" type="ORF">CK203_076079</name>
</gene>
<reference evidence="9 10" key="1">
    <citation type="journal article" date="2018" name="PLoS Genet.">
        <title>Population sequencing reveals clonal diversity and ancestral inbreeding in the grapevine cultivar Chardonnay.</title>
        <authorList>
            <person name="Roach M.J."/>
            <person name="Johnson D.L."/>
            <person name="Bohlmann J."/>
            <person name="van Vuuren H.J."/>
            <person name="Jones S.J."/>
            <person name="Pretorius I.S."/>
            <person name="Schmidt S.A."/>
            <person name="Borneman A.R."/>
        </authorList>
    </citation>
    <scope>NUCLEOTIDE SEQUENCE [LARGE SCALE GENOMIC DNA]</scope>
    <source>
        <strain evidence="10">cv. Chardonnay</strain>
        <tissue evidence="9">Leaf</tissue>
    </source>
</reference>
<dbReference type="InterPro" id="IPR036396">
    <property type="entry name" value="Cyt_P450_sf"/>
</dbReference>
<keyword evidence="5" id="KW-0472">Membrane</keyword>
<dbReference type="InterPro" id="IPR001128">
    <property type="entry name" value="Cyt_P450"/>
</dbReference>
<comment type="subcellular location">
    <subcellularLocation>
        <location evidence="1">Membrane</location>
        <topology evidence="1">Single-pass membrane protein</topology>
    </subcellularLocation>
</comment>
<evidence type="ECO:0000256" key="6">
    <source>
        <dbReference type="ARBA" id="ARBA00023004"/>
    </source>
</evidence>
<keyword evidence="5" id="KW-1133">Transmembrane helix</keyword>
<evidence type="ECO:0000256" key="4">
    <source>
        <dbReference type="ARBA" id="ARBA00022723"/>
    </source>
</evidence>
<feature type="binding site" description="axial binding residue" evidence="7">
    <location>
        <position position="344"/>
    </location>
    <ligand>
        <name>heme</name>
        <dbReference type="ChEBI" id="CHEBI:30413"/>
    </ligand>
    <ligandPart>
        <name>Fe</name>
        <dbReference type="ChEBI" id="CHEBI:18248"/>
    </ligandPart>
</feature>
<dbReference type="PRINTS" id="PR00385">
    <property type="entry name" value="P450"/>
</dbReference>
<protein>
    <submittedName>
        <fullName evidence="9">Beta-amyrin 28-oxidase</fullName>
    </submittedName>
</protein>
<dbReference type="InterPro" id="IPR002401">
    <property type="entry name" value="Cyt_P450_E_grp-I"/>
</dbReference>
<comment type="similarity">
    <text evidence="2 8">Belongs to the cytochrome P450 family.</text>
</comment>